<reference evidence="1" key="1">
    <citation type="journal article" date="2024" name="J. Gen. Virol.">
        <title>Novel phages of Pseudomonas syringae unveil numerous potential auxiliary metabolic genes.</title>
        <authorList>
            <person name="Feltin C."/>
            <person name="Garneau J.R."/>
            <person name="Morris C.E."/>
            <person name="Berard A."/>
            <person name="Torres-Barcelo C."/>
        </authorList>
    </citation>
    <scope>NUCLEOTIDE SEQUENCE</scope>
</reference>
<dbReference type="EMBL" id="PP179316">
    <property type="protein sequence ID" value="XAI69948.1"/>
    <property type="molecule type" value="Genomic_DNA"/>
</dbReference>
<evidence type="ECO:0000313" key="1">
    <source>
        <dbReference type="EMBL" id="XAI69948.1"/>
    </source>
</evidence>
<name>A0AAU6W0T0_9VIRU</name>
<accession>A0AAU6W0T0</accession>
<proteinExistence type="predicted"/>
<protein>
    <submittedName>
        <fullName evidence="1">Tail completion protein</fullName>
    </submittedName>
</protein>
<sequence>MAGNLLDLAERLEKKKAAIETAASDAAVFVAVTIVADLAYKTPVDTSQALSSWIVTLDDPASIVGKAHYPGEKGSTQKASAAETIAAAQAALKNKKPGQHIFITNNQPYIKRLNDGYSKQQAAGFVERAALIGRKAIQRYKLKLK</sequence>
<organism evidence="1">
    <name type="scientific">Pseudomonas phage Pavpe01</name>
    <dbReference type="NCBI Taxonomy" id="3138545"/>
    <lineage>
        <taxon>Viruses</taxon>
    </lineage>
</organism>
<gene>
    <name evidence="1" type="ORF">Pavpe01_00036</name>
</gene>